<dbReference type="Proteomes" id="UP000195781">
    <property type="component" value="Unassembled WGS sequence"/>
</dbReference>
<evidence type="ECO:0000313" key="1">
    <source>
        <dbReference type="EMBL" id="OUN89380.1"/>
    </source>
</evidence>
<dbReference type="GO" id="GO:0006355">
    <property type="term" value="P:regulation of DNA-templated transcription"/>
    <property type="evidence" value="ECO:0007669"/>
    <property type="project" value="InterPro"/>
</dbReference>
<reference evidence="2" key="1">
    <citation type="submission" date="2017-04" db="EMBL/GenBank/DDBJ databases">
        <title>Function of individual gut microbiota members based on whole genome sequencing of pure cultures obtained from chicken caecum.</title>
        <authorList>
            <person name="Medvecky M."/>
            <person name="Cejkova D."/>
            <person name="Polansky O."/>
            <person name="Karasova D."/>
            <person name="Kubasova T."/>
            <person name="Cizek A."/>
            <person name="Rychlik I."/>
        </authorList>
    </citation>
    <scope>NUCLEOTIDE SEQUENCE [LARGE SCALE GENOMIC DNA]</scope>
    <source>
        <strain evidence="2">An5</strain>
    </source>
</reference>
<dbReference type="Pfam" id="PF04221">
    <property type="entry name" value="RelB"/>
    <property type="match status" value="1"/>
</dbReference>
<keyword evidence="2" id="KW-1185">Reference proteome</keyword>
<gene>
    <name evidence="1" type="ORF">B5G02_02565</name>
</gene>
<organism evidence="1 2">
    <name type="scientific">[Collinsella] massiliensis</name>
    <dbReference type="NCBI Taxonomy" id="1232426"/>
    <lineage>
        <taxon>Bacteria</taxon>
        <taxon>Bacillati</taxon>
        <taxon>Actinomycetota</taxon>
        <taxon>Coriobacteriia</taxon>
        <taxon>Coriobacteriales</taxon>
        <taxon>Coriobacteriaceae</taxon>
        <taxon>Enorma</taxon>
    </lineage>
</organism>
<dbReference type="InterPro" id="IPR013321">
    <property type="entry name" value="Arc_rbn_hlx_hlx"/>
</dbReference>
<dbReference type="RefSeq" id="WP_094335063.1">
    <property type="nucleotide sequence ID" value="NZ_NFIE01000004.1"/>
</dbReference>
<accession>A0A1Y3Y500</accession>
<name>A0A1Y3Y500_9ACTN</name>
<proteinExistence type="predicted"/>
<dbReference type="InterPro" id="IPR007337">
    <property type="entry name" value="RelB/DinJ"/>
</dbReference>
<protein>
    <submittedName>
        <fullName evidence="1">Uncharacterized protein</fullName>
    </submittedName>
</protein>
<dbReference type="Gene3D" id="1.10.1220.10">
    <property type="entry name" value="Met repressor-like"/>
    <property type="match status" value="1"/>
</dbReference>
<sequence>MATAVVSGRVDAQVKARADAFIRAAGLSSGDVIRVVWERIARTGEIPDAGDGAEQFDAAPDSLERLGELRASFGSCEDLVSLDDNQMRDMIASRYA</sequence>
<evidence type="ECO:0000313" key="2">
    <source>
        <dbReference type="Proteomes" id="UP000195781"/>
    </source>
</evidence>
<comment type="caution">
    <text evidence="1">The sequence shown here is derived from an EMBL/GenBank/DDBJ whole genome shotgun (WGS) entry which is preliminary data.</text>
</comment>
<dbReference type="AlphaFoldDB" id="A0A1Y3Y500"/>
<dbReference type="EMBL" id="NFIE01000004">
    <property type="protein sequence ID" value="OUN89380.1"/>
    <property type="molecule type" value="Genomic_DNA"/>
</dbReference>
<dbReference type="OrthoDB" id="3174770at2"/>